<feature type="region of interest" description="Disordered" evidence="12">
    <location>
        <begin position="351"/>
        <end position="387"/>
    </location>
</feature>
<evidence type="ECO:0000256" key="9">
    <source>
        <dbReference type="ARBA" id="ARBA00023242"/>
    </source>
</evidence>
<feature type="compositionally biased region" description="Polar residues" evidence="12">
    <location>
        <begin position="351"/>
        <end position="361"/>
    </location>
</feature>
<feature type="region of interest" description="Disordered" evidence="12">
    <location>
        <begin position="452"/>
        <end position="473"/>
    </location>
</feature>
<evidence type="ECO:0000256" key="12">
    <source>
        <dbReference type="SAM" id="MobiDB-lite"/>
    </source>
</evidence>
<evidence type="ECO:0000256" key="6">
    <source>
        <dbReference type="ARBA" id="ARBA00022553"/>
    </source>
</evidence>
<feature type="compositionally biased region" description="Polar residues" evidence="12">
    <location>
        <begin position="512"/>
        <end position="534"/>
    </location>
</feature>
<dbReference type="Pfam" id="PF04065">
    <property type="entry name" value="Not3"/>
    <property type="match status" value="1"/>
</dbReference>
<evidence type="ECO:0000313" key="16">
    <source>
        <dbReference type="Proteomes" id="UP000489600"/>
    </source>
</evidence>
<evidence type="ECO:0000259" key="14">
    <source>
        <dbReference type="Pfam" id="PF04153"/>
    </source>
</evidence>
<dbReference type="GO" id="GO:0030015">
    <property type="term" value="C:CCR4-NOT core complex"/>
    <property type="evidence" value="ECO:0007669"/>
    <property type="project" value="UniProtKB-UniRule"/>
</dbReference>
<keyword evidence="9 10" id="KW-0539">Nucleus</keyword>
<evidence type="ECO:0000259" key="13">
    <source>
        <dbReference type="Pfam" id="PF04065"/>
    </source>
</evidence>
<dbReference type="Pfam" id="PF04153">
    <property type="entry name" value="NOT2_3_5_C"/>
    <property type="match status" value="1"/>
</dbReference>
<dbReference type="InterPro" id="IPR040168">
    <property type="entry name" value="Not2/3/5"/>
</dbReference>
<feature type="compositionally biased region" description="Basic and acidic residues" evidence="12">
    <location>
        <begin position="121"/>
        <end position="130"/>
    </location>
</feature>
<feature type="region of interest" description="Disordered" evidence="12">
    <location>
        <begin position="300"/>
        <end position="330"/>
    </location>
</feature>
<dbReference type="PANTHER" id="PTHR23326">
    <property type="entry name" value="CCR4 NOT-RELATED"/>
    <property type="match status" value="1"/>
</dbReference>
<name>A0A565BKU4_9BRAS</name>
<dbReference type="Proteomes" id="UP000489600">
    <property type="component" value="Unassembled WGS sequence"/>
</dbReference>
<sequence>MGATRKLQSEIDRVLKKVHEGVEVFESIWNKVYDTDNANQKEKFEADLKKEIKKLQRYRDQIKTWTQTTEIKDKKVSASYEQQLVEARKLIEREMERFKICEKETKTKAFSKEGLGQQPKTDPKEKAKSKTRDWLNNVVGELETQIDSFEAELEGLAVKKGKARPPRLIHLETSITRHRAHIMKLELILRLLDNGELSPEQVNDIKDFLDDYVERNQDDFDEFSDVDELYSSLPLDKVESLEDLVTTGPLLKGTPISLKNSSAGSESMMPSYELMEPNLVASSSATQEDTEDKASLVFNTDAVPKSPPSTIRTNVHPAATSPAKSPTTSIPVNILPQKLTVETKFLEDTLNSPTTVTPSLSKNEDTGNFPGIPLSHGGGPSSGTQSRVVLPSENAKRSMLDIESRLGNTSGQPPLSPLSNRMILPWAARSNDVANGIEDNASEAIVTTRAFSPSSVPGTHWRPGSPFQNQSETGQFHGRTEIVPDQKEKFLHRLQQVQQQGHSNLLGMTPLGGNSKQMSTPQQNSLSQQVSSPTLHGGTGSGFHIPGLQQHSNSMQQQLNQQLMSDVQLNLQRELIPESVSKNIEDDLKVEPISPVSLSEPARADFSQGEAISNQQSGTLGATGRGGSADFGTIGDGTRETEEIHDRRLKYQILEAAMKRIPLPKDSERPRQYHPRRPIATPSSYPQVQAPVINNPMFWERISNDTLFFAFYYQQNSYQQHLAARELKKQAWRYHKKLNAWFQRREEPKVATDEYEQGAYIYFDYNIDKDGQRGW</sequence>
<dbReference type="InterPro" id="IPR038635">
    <property type="entry name" value="CCR4-NOT_su2/3/5_C_sf"/>
</dbReference>
<feature type="domain" description="CCR4-Not complex component Not N-terminal" evidence="13">
    <location>
        <begin position="4"/>
        <end position="235"/>
    </location>
</feature>
<evidence type="ECO:0000256" key="5">
    <source>
        <dbReference type="ARBA" id="ARBA00022491"/>
    </source>
</evidence>
<dbReference type="PIRSF" id="PIRSF005290">
    <property type="entry name" value="NOT_su_3_5"/>
    <property type="match status" value="1"/>
</dbReference>
<feature type="domain" description="NOT2/NOT3/NOT5 C-terminal" evidence="14">
    <location>
        <begin position="661"/>
        <end position="768"/>
    </location>
</feature>
<keyword evidence="11" id="KW-0175">Coiled coil</keyword>
<reference evidence="15" key="1">
    <citation type="submission" date="2019-07" db="EMBL/GenBank/DDBJ databases">
        <authorList>
            <person name="Dittberner H."/>
        </authorList>
    </citation>
    <scope>NUCLEOTIDE SEQUENCE [LARGE SCALE GENOMIC DNA]</scope>
</reference>
<dbReference type="AlphaFoldDB" id="A0A565BKU4"/>
<evidence type="ECO:0000256" key="7">
    <source>
        <dbReference type="ARBA" id="ARBA00023015"/>
    </source>
</evidence>
<dbReference type="InterPro" id="IPR007282">
    <property type="entry name" value="NOT2/3/5_C"/>
</dbReference>
<evidence type="ECO:0000256" key="2">
    <source>
        <dbReference type="ARBA" id="ARBA00004496"/>
    </source>
</evidence>
<evidence type="ECO:0008006" key="17">
    <source>
        <dbReference type="Google" id="ProtNLM"/>
    </source>
</evidence>
<gene>
    <name evidence="15" type="ORF">ANE_LOCUS11953</name>
</gene>
<evidence type="ECO:0000256" key="11">
    <source>
        <dbReference type="SAM" id="Coils"/>
    </source>
</evidence>
<dbReference type="GO" id="GO:0000932">
    <property type="term" value="C:P-body"/>
    <property type="evidence" value="ECO:0007669"/>
    <property type="project" value="UniProtKB-UniRule"/>
</dbReference>
<dbReference type="GO" id="GO:0006355">
    <property type="term" value="P:regulation of DNA-templated transcription"/>
    <property type="evidence" value="ECO:0007669"/>
    <property type="project" value="InterPro"/>
</dbReference>
<evidence type="ECO:0000256" key="8">
    <source>
        <dbReference type="ARBA" id="ARBA00023163"/>
    </source>
</evidence>
<dbReference type="InterPro" id="IPR012270">
    <property type="entry name" value="CCR4-NOT_su3/5"/>
</dbReference>
<dbReference type="InterPro" id="IPR007207">
    <property type="entry name" value="Not_N"/>
</dbReference>
<evidence type="ECO:0000256" key="3">
    <source>
        <dbReference type="ARBA" id="ARBA00007682"/>
    </source>
</evidence>
<evidence type="ECO:0000313" key="15">
    <source>
        <dbReference type="EMBL" id="VVB01509.1"/>
    </source>
</evidence>
<protein>
    <recommendedName>
        <fullName evidence="17">CCR4-NOT transcription complex subunit 3</fullName>
    </recommendedName>
</protein>
<comment type="similarity">
    <text evidence="3 10">Belongs to the CNOT2/3/5 family.</text>
</comment>
<evidence type="ECO:0000256" key="4">
    <source>
        <dbReference type="ARBA" id="ARBA00022490"/>
    </source>
</evidence>
<dbReference type="Gene3D" id="2.30.30.1020">
    <property type="entry name" value="CCR4-NOT complex subunit 2/3/5, C-terminal domain"/>
    <property type="match status" value="1"/>
</dbReference>
<comment type="caution">
    <text evidence="15">The sequence shown here is derived from an EMBL/GenBank/DDBJ whole genome shotgun (WGS) entry which is preliminary data.</text>
</comment>
<feature type="region of interest" description="Disordered" evidence="12">
    <location>
        <begin position="665"/>
        <end position="687"/>
    </location>
</feature>
<feature type="region of interest" description="Disordered" evidence="12">
    <location>
        <begin position="616"/>
        <end position="637"/>
    </location>
</feature>
<keyword evidence="16" id="KW-1185">Reference proteome</keyword>
<keyword evidence="7 10" id="KW-0805">Transcription regulation</keyword>
<dbReference type="EMBL" id="CABITT030000004">
    <property type="protein sequence ID" value="VVB01509.1"/>
    <property type="molecule type" value="Genomic_DNA"/>
</dbReference>
<feature type="coiled-coil region" evidence="11">
    <location>
        <begin position="41"/>
        <end position="97"/>
    </location>
</feature>
<proteinExistence type="inferred from homology"/>
<accession>A0A565BKU4</accession>
<keyword evidence="5 10" id="KW-0678">Repressor</keyword>
<keyword evidence="4 10" id="KW-0963">Cytoplasm</keyword>
<dbReference type="OrthoDB" id="1092044at2759"/>
<keyword evidence="6" id="KW-0597">Phosphoprotein</keyword>
<feature type="region of interest" description="Disordered" evidence="12">
    <location>
        <begin position="509"/>
        <end position="549"/>
    </location>
</feature>
<evidence type="ECO:0000256" key="10">
    <source>
        <dbReference type="PIRNR" id="PIRNR005290"/>
    </source>
</evidence>
<dbReference type="GO" id="GO:0005634">
    <property type="term" value="C:nucleus"/>
    <property type="evidence" value="ECO:0007669"/>
    <property type="project" value="UniProtKB-SubCell"/>
</dbReference>
<comment type="subcellular location">
    <subcellularLocation>
        <location evidence="2 10">Cytoplasm</location>
    </subcellularLocation>
    <subcellularLocation>
        <location evidence="1 10">Nucleus</location>
    </subcellularLocation>
</comment>
<feature type="region of interest" description="Disordered" evidence="12">
    <location>
        <begin position="110"/>
        <end position="130"/>
    </location>
</feature>
<organism evidence="15 16">
    <name type="scientific">Arabis nemorensis</name>
    <dbReference type="NCBI Taxonomy" id="586526"/>
    <lineage>
        <taxon>Eukaryota</taxon>
        <taxon>Viridiplantae</taxon>
        <taxon>Streptophyta</taxon>
        <taxon>Embryophyta</taxon>
        <taxon>Tracheophyta</taxon>
        <taxon>Spermatophyta</taxon>
        <taxon>Magnoliopsida</taxon>
        <taxon>eudicotyledons</taxon>
        <taxon>Gunneridae</taxon>
        <taxon>Pentapetalae</taxon>
        <taxon>rosids</taxon>
        <taxon>malvids</taxon>
        <taxon>Brassicales</taxon>
        <taxon>Brassicaceae</taxon>
        <taxon>Arabideae</taxon>
        <taxon>Arabis</taxon>
    </lineage>
</organism>
<evidence type="ECO:0000256" key="1">
    <source>
        <dbReference type="ARBA" id="ARBA00004123"/>
    </source>
</evidence>
<keyword evidence="8 10" id="KW-0804">Transcription</keyword>